<dbReference type="SUPFAM" id="SSF55120">
    <property type="entry name" value="Pseudouridine synthase"/>
    <property type="match status" value="1"/>
</dbReference>
<dbReference type="CDD" id="cd00165">
    <property type="entry name" value="S4"/>
    <property type="match status" value="1"/>
</dbReference>
<evidence type="ECO:0000256" key="4">
    <source>
        <dbReference type="ARBA" id="ARBA00031870"/>
    </source>
</evidence>
<dbReference type="InterPro" id="IPR006224">
    <property type="entry name" value="PsdUridine_synth_RluA-like_CS"/>
</dbReference>
<comment type="caution">
    <text evidence="8">The sequence shown here is derived from an EMBL/GenBank/DDBJ whole genome shotgun (WGS) entry which is preliminary data.</text>
</comment>
<comment type="catalytic activity">
    <reaction evidence="1">
        <text>a uridine in RNA = a pseudouridine in RNA</text>
        <dbReference type="Rhea" id="RHEA:48348"/>
        <dbReference type="Rhea" id="RHEA-COMP:12068"/>
        <dbReference type="Rhea" id="RHEA-COMP:12069"/>
        <dbReference type="ChEBI" id="CHEBI:65314"/>
        <dbReference type="ChEBI" id="CHEBI:65315"/>
    </reaction>
</comment>
<evidence type="ECO:0000313" key="9">
    <source>
        <dbReference type="Proteomes" id="UP000473885"/>
    </source>
</evidence>
<dbReference type="SUPFAM" id="SSF55174">
    <property type="entry name" value="Alpha-L RNA-binding motif"/>
    <property type="match status" value="1"/>
</dbReference>
<reference evidence="8 9" key="1">
    <citation type="submission" date="2019-04" db="EMBL/GenBank/DDBJ databases">
        <title>Genome sequencing of Clostridium botulinum Groups I-IV and Clostridium butyricum.</title>
        <authorList>
            <person name="Brunt J."/>
            <person name="Van Vliet A.H.M."/>
            <person name="Stringer S.C."/>
            <person name="Carter A.T."/>
            <person name="Peck M.W."/>
        </authorList>
    </citation>
    <scope>NUCLEOTIDE SEQUENCE [LARGE SCALE GENOMIC DNA]</scope>
    <source>
        <strain evidence="8 9">IFR 18/094</strain>
    </source>
</reference>
<name>A0A6M0R826_9CLOT</name>
<keyword evidence="9" id="KW-1185">Reference proteome</keyword>
<dbReference type="SMART" id="SM00363">
    <property type="entry name" value="S4"/>
    <property type="match status" value="1"/>
</dbReference>
<dbReference type="GO" id="GO:0000455">
    <property type="term" value="P:enzyme-directed rRNA pseudouridine synthesis"/>
    <property type="evidence" value="ECO:0007669"/>
    <property type="project" value="UniProtKB-ARBA"/>
</dbReference>
<feature type="domain" description="RNA-binding S4" evidence="7">
    <location>
        <begin position="12"/>
        <end position="69"/>
    </location>
</feature>
<evidence type="ECO:0000256" key="6">
    <source>
        <dbReference type="PROSITE-ProRule" id="PRU00182"/>
    </source>
</evidence>
<dbReference type="Gene3D" id="3.10.290.10">
    <property type="entry name" value="RNA-binding S4 domain"/>
    <property type="match status" value="1"/>
</dbReference>
<dbReference type="Gene3D" id="3.30.2350.10">
    <property type="entry name" value="Pseudouridine synthase"/>
    <property type="match status" value="1"/>
</dbReference>
<keyword evidence="6" id="KW-0694">RNA-binding</keyword>
<protein>
    <recommendedName>
        <fullName evidence="4">RNA pseudouridylate synthase</fullName>
    </recommendedName>
    <alternativeName>
        <fullName evidence="5">RNA-uridine isomerase</fullName>
    </alternativeName>
</protein>
<dbReference type="Pfam" id="PF00849">
    <property type="entry name" value="PseudoU_synth_2"/>
    <property type="match status" value="1"/>
</dbReference>
<dbReference type="InterPro" id="IPR006145">
    <property type="entry name" value="PsdUridine_synth_RsuA/RluA"/>
</dbReference>
<evidence type="ECO:0000256" key="2">
    <source>
        <dbReference type="ARBA" id="ARBA00010876"/>
    </source>
</evidence>
<comment type="similarity">
    <text evidence="2">Belongs to the pseudouridine synthase RluA family.</text>
</comment>
<dbReference type="InterPro" id="IPR036986">
    <property type="entry name" value="S4_RNA-bd_sf"/>
</dbReference>
<keyword evidence="3" id="KW-0413">Isomerase</keyword>
<evidence type="ECO:0000259" key="7">
    <source>
        <dbReference type="SMART" id="SM00363"/>
    </source>
</evidence>
<accession>A0A6M0R826</accession>
<dbReference type="RefSeq" id="WP_050607672.1">
    <property type="nucleotide sequence ID" value="NZ_CABKUB010000006.1"/>
</dbReference>
<evidence type="ECO:0000256" key="3">
    <source>
        <dbReference type="ARBA" id="ARBA00023235"/>
    </source>
</evidence>
<proteinExistence type="inferred from homology"/>
<sequence>MEIVIGVNEAGQRLDKFCRKWLKDTPLSSIYKAIRKGDIKVNGKKSKEKYFVQQGDIVKAQYITVNKSNNKTDNKTKAKSKFIRIDNHLKITYEDENMLLVEKWPGVLVHANRKGGDPTLTDYVLSYLYDKGDYTPELEVTFTPASCNRLDRNTSGVVIFGKNYEALKSLNEMIRERKVKKYYSTLVKGRIKDGIYEAYISKNEDTNISKIYDSPKANTKKIAMDVKTIQTCGSFSFLEIELITGRSHQLRAHLSHLNNPIIGDYKYGDRKLNSYFQNKYGLSYQYLYAYKLVFKDCPEALQYMKNKTIAETLPPIFKKIKKDIFKF</sequence>
<evidence type="ECO:0000256" key="5">
    <source>
        <dbReference type="ARBA" id="ARBA00033164"/>
    </source>
</evidence>
<dbReference type="PANTHER" id="PTHR21600">
    <property type="entry name" value="MITOCHONDRIAL RNA PSEUDOURIDINE SYNTHASE"/>
    <property type="match status" value="1"/>
</dbReference>
<dbReference type="InterPro" id="IPR050188">
    <property type="entry name" value="RluA_PseudoU_synthase"/>
</dbReference>
<dbReference type="PROSITE" id="PS01129">
    <property type="entry name" value="PSI_RLU"/>
    <property type="match status" value="1"/>
</dbReference>
<dbReference type="EMBL" id="SXDP01000002">
    <property type="protein sequence ID" value="NEZ46391.1"/>
    <property type="molecule type" value="Genomic_DNA"/>
</dbReference>
<dbReference type="InterPro" id="IPR002942">
    <property type="entry name" value="S4_RNA-bd"/>
</dbReference>
<dbReference type="GO" id="GO:0120159">
    <property type="term" value="F:rRNA pseudouridine synthase activity"/>
    <property type="evidence" value="ECO:0007669"/>
    <property type="project" value="UniProtKB-ARBA"/>
</dbReference>
<dbReference type="Proteomes" id="UP000473885">
    <property type="component" value="Unassembled WGS sequence"/>
</dbReference>
<evidence type="ECO:0000313" key="8">
    <source>
        <dbReference type="EMBL" id="NEZ46391.1"/>
    </source>
</evidence>
<dbReference type="Pfam" id="PF01479">
    <property type="entry name" value="S4"/>
    <property type="match status" value="1"/>
</dbReference>
<dbReference type="CDD" id="cd02869">
    <property type="entry name" value="PseudoU_synth_RluA_like"/>
    <property type="match status" value="1"/>
</dbReference>
<dbReference type="PROSITE" id="PS50889">
    <property type="entry name" value="S4"/>
    <property type="match status" value="1"/>
</dbReference>
<dbReference type="AlphaFoldDB" id="A0A6M0R826"/>
<evidence type="ECO:0000256" key="1">
    <source>
        <dbReference type="ARBA" id="ARBA00000073"/>
    </source>
</evidence>
<dbReference type="OrthoDB" id="9807829at2"/>
<dbReference type="InterPro" id="IPR020103">
    <property type="entry name" value="PsdUridine_synth_cat_dom_sf"/>
</dbReference>
<gene>
    <name evidence="8" type="ORF">FDF74_04080</name>
</gene>
<dbReference type="GO" id="GO:0003723">
    <property type="term" value="F:RNA binding"/>
    <property type="evidence" value="ECO:0007669"/>
    <property type="project" value="UniProtKB-KW"/>
</dbReference>
<dbReference type="PANTHER" id="PTHR21600:SF83">
    <property type="entry name" value="PSEUDOURIDYLATE SYNTHASE RPUSD4, MITOCHONDRIAL"/>
    <property type="match status" value="1"/>
</dbReference>
<organism evidence="8 9">
    <name type="scientific">Clostridium niameyense</name>
    <dbReference type="NCBI Taxonomy" id="1622073"/>
    <lineage>
        <taxon>Bacteria</taxon>
        <taxon>Bacillati</taxon>
        <taxon>Bacillota</taxon>
        <taxon>Clostridia</taxon>
        <taxon>Eubacteriales</taxon>
        <taxon>Clostridiaceae</taxon>
        <taxon>Clostridium</taxon>
    </lineage>
</organism>